<feature type="transmembrane region" description="Helical" evidence="8">
    <location>
        <begin position="210"/>
        <end position="230"/>
    </location>
</feature>
<sequence>MPALSETLLQPKYLGWLFDGWMMTLWAAFLVVALSTVLGFLLAAMRSSTAGPWRSAGSLYVSIFRNIPLLVQLFFWYFGAPRLLPAELRTWIFNNAEISIGWLSIPWPSFEFLSAITGMVFYSTAYVGEEIRAGIQGVPKGQYAAAAALGFAPAGAMRWVVLPQALRLALPSLVGQYMNILKNTSLAMAIGMTELSYAARQVEAETFRTFQAFGVATLLYVLSIAVLEVAGKRLHRRYMLAYGQR</sequence>
<accession>A0A1M5VEL6</accession>
<keyword evidence="7 8" id="KW-0472">Membrane</keyword>
<dbReference type="InterPro" id="IPR010065">
    <property type="entry name" value="AA_ABC_transptr_permease_3TM"/>
</dbReference>
<dbReference type="EMBL" id="FQXE01000004">
    <property type="protein sequence ID" value="SHH73554.1"/>
    <property type="molecule type" value="Genomic_DNA"/>
</dbReference>
<dbReference type="InterPro" id="IPR035906">
    <property type="entry name" value="MetI-like_sf"/>
</dbReference>
<evidence type="ECO:0000256" key="1">
    <source>
        <dbReference type="ARBA" id="ARBA00004429"/>
    </source>
</evidence>
<proteinExistence type="inferred from homology"/>
<evidence type="ECO:0000313" key="10">
    <source>
        <dbReference type="EMBL" id="SHH73554.1"/>
    </source>
</evidence>
<dbReference type="PANTHER" id="PTHR30614:SF47">
    <property type="entry name" value="ABC TRANSPORTER PERMEASE"/>
    <property type="match status" value="1"/>
</dbReference>
<dbReference type="GO" id="GO:0043190">
    <property type="term" value="C:ATP-binding cassette (ABC) transporter complex"/>
    <property type="evidence" value="ECO:0007669"/>
    <property type="project" value="InterPro"/>
</dbReference>
<feature type="transmembrane region" description="Helical" evidence="8">
    <location>
        <begin position="57"/>
        <end position="78"/>
    </location>
</feature>
<evidence type="ECO:0000313" key="11">
    <source>
        <dbReference type="Proteomes" id="UP000184226"/>
    </source>
</evidence>
<dbReference type="PROSITE" id="PS50928">
    <property type="entry name" value="ABC_TM1"/>
    <property type="match status" value="1"/>
</dbReference>
<dbReference type="PANTHER" id="PTHR30614">
    <property type="entry name" value="MEMBRANE COMPONENT OF AMINO ACID ABC TRANSPORTER"/>
    <property type="match status" value="1"/>
</dbReference>
<dbReference type="GO" id="GO:0022857">
    <property type="term" value="F:transmembrane transporter activity"/>
    <property type="evidence" value="ECO:0007669"/>
    <property type="project" value="InterPro"/>
</dbReference>
<evidence type="ECO:0000256" key="7">
    <source>
        <dbReference type="ARBA" id="ARBA00023136"/>
    </source>
</evidence>
<dbReference type="InterPro" id="IPR043429">
    <property type="entry name" value="ArtM/GltK/GlnP/TcyL/YhdX-like"/>
</dbReference>
<dbReference type="Proteomes" id="UP000184226">
    <property type="component" value="Unassembled WGS sequence"/>
</dbReference>
<evidence type="ECO:0000256" key="4">
    <source>
        <dbReference type="ARBA" id="ARBA00022475"/>
    </source>
</evidence>
<comment type="similarity">
    <text evidence="2">Belongs to the binding-protein-dependent transport system permease family. HisMQ subfamily.</text>
</comment>
<dbReference type="Pfam" id="PF00528">
    <property type="entry name" value="BPD_transp_1"/>
    <property type="match status" value="1"/>
</dbReference>
<dbReference type="InterPro" id="IPR000515">
    <property type="entry name" value="MetI-like"/>
</dbReference>
<dbReference type="RefSeq" id="WP_218598928.1">
    <property type="nucleotide sequence ID" value="NZ_FQXE01000004.1"/>
</dbReference>
<reference evidence="10 11" key="1">
    <citation type="submission" date="2016-11" db="EMBL/GenBank/DDBJ databases">
        <authorList>
            <person name="Jaros S."/>
            <person name="Januszkiewicz K."/>
            <person name="Wedrychowicz H."/>
        </authorList>
    </citation>
    <scope>NUCLEOTIDE SEQUENCE [LARGE SCALE GENOMIC DNA]</scope>
    <source>
        <strain evidence="10 11">CGMCC 1.10190</strain>
    </source>
</reference>
<feature type="transmembrane region" description="Helical" evidence="8">
    <location>
        <begin position="20"/>
        <end position="45"/>
    </location>
</feature>
<evidence type="ECO:0000256" key="6">
    <source>
        <dbReference type="ARBA" id="ARBA00022989"/>
    </source>
</evidence>
<keyword evidence="4" id="KW-1003">Cell membrane</keyword>
<protein>
    <submittedName>
        <fullName evidence="10">Polar amino acid transport system permease protein</fullName>
    </submittedName>
</protein>
<keyword evidence="6 8" id="KW-1133">Transmembrane helix</keyword>
<dbReference type="AlphaFoldDB" id="A0A1M5VEL6"/>
<keyword evidence="5 8" id="KW-0812">Transmembrane</keyword>
<dbReference type="SUPFAM" id="SSF161098">
    <property type="entry name" value="MetI-like"/>
    <property type="match status" value="1"/>
</dbReference>
<dbReference type="STRING" id="658167.SAMN04488135_104350"/>
<keyword evidence="3 8" id="KW-0813">Transport</keyword>
<name>A0A1M5VEL6_9BURK</name>
<evidence type="ECO:0000256" key="2">
    <source>
        <dbReference type="ARBA" id="ARBA00010072"/>
    </source>
</evidence>
<gene>
    <name evidence="10" type="ORF">SAMN04488135_104350</name>
</gene>
<evidence type="ECO:0000256" key="5">
    <source>
        <dbReference type="ARBA" id="ARBA00022692"/>
    </source>
</evidence>
<organism evidence="10 11">
    <name type="scientific">Pollutimonas bauzanensis</name>
    <dbReference type="NCBI Taxonomy" id="658167"/>
    <lineage>
        <taxon>Bacteria</taxon>
        <taxon>Pseudomonadati</taxon>
        <taxon>Pseudomonadota</taxon>
        <taxon>Betaproteobacteria</taxon>
        <taxon>Burkholderiales</taxon>
        <taxon>Alcaligenaceae</taxon>
        <taxon>Pollutimonas</taxon>
    </lineage>
</organism>
<dbReference type="GO" id="GO:0006865">
    <property type="term" value="P:amino acid transport"/>
    <property type="evidence" value="ECO:0007669"/>
    <property type="project" value="TreeGrafter"/>
</dbReference>
<feature type="transmembrane region" description="Helical" evidence="8">
    <location>
        <begin position="143"/>
        <end position="161"/>
    </location>
</feature>
<comment type="subcellular location">
    <subcellularLocation>
        <location evidence="1">Cell inner membrane</location>
        <topology evidence="1">Multi-pass membrane protein</topology>
    </subcellularLocation>
    <subcellularLocation>
        <location evidence="8">Cell membrane</location>
        <topology evidence="8">Multi-pass membrane protein</topology>
    </subcellularLocation>
</comment>
<dbReference type="CDD" id="cd06261">
    <property type="entry name" value="TM_PBP2"/>
    <property type="match status" value="1"/>
</dbReference>
<evidence type="ECO:0000259" key="9">
    <source>
        <dbReference type="PROSITE" id="PS50928"/>
    </source>
</evidence>
<evidence type="ECO:0000256" key="3">
    <source>
        <dbReference type="ARBA" id="ARBA00022448"/>
    </source>
</evidence>
<dbReference type="NCBIfam" id="TIGR01726">
    <property type="entry name" value="HEQRo_perm_3TM"/>
    <property type="match status" value="1"/>
</dbReference>
<feature type="domain" description="ABC transmembrane type-1" evidence="9">
    <location>
        <begin position="21"/>
        <end position="228"/>
    </location>
</feature>
<keyword evidence="11" id="KW-1185">Reference proteome</keyword>
<feature type="transmembrane region" description="Helical" evidence="8">
    <location>
        <begin position="98"/>
        <end position="122"/>
    </location>
</feature>
<dbReference type="Gene3D" id="1.10.3720.10">
    <property type="entry name" value="MetI-like"/>
    <property type="match status" value="1"/>
</dbReference>
<evidence type="ECO:0000256" key="8">
    <source>
        <dbReference type="RuleBase" id="RU363032"/>
    </source>
</evidence>